<name>A0ABT0YJ71_9BURK</name>
<keyword evidence="1" id="KW-0812">Transmembrane</keyword>
<accession>A0ABT0YJ71</accession>
<evidence type="ECO:0000313" key="3">
    <source>
        <dbReference type="Proteomes" id="UP001165541"/>
    </source>
</evidence>
<comment type="caution">
    <text evidence="2">The sequence shown here is derived from an EMBL/GenBank/DDBJ whole genome shotgun (WGS) entry which is preliminary data.</text>
</comment>
<evidence type="ECO:0000313" key="2">
    <source>
        <dbReference type="EMBL" id="MCM5678760.1"/>
    </source>
</evidence>
<protein>
    <submittedName>
        <fullName evidence="2">DUF2244 domain-containing protein</fullName>
    </submittedName>
</protein>
<feature type="transmembrane region" description="Helical" evidence="1">
    <location>
        <begin position="16"/>
        <end position="35"/>
    </location>
</feature>
<reference evidence="2" key="1">
    <citation type="submission" date="2022-05" db="EMBL/GenBank/DDBJ databases">
        <title>Schlegelella sp. nov., isolated from mangrove soil.</title>
        <authorList>
            <person name="Liu Y."/>
            <person name="Ge X."/>
            <person name="Liu W."/>
        </authorList>
    </citation>
    <scope>NUCLEOTIDE SEQUENCE</scope>
    <source>
        <strain evidence="2">S2-27</strain>
    </source>
</reference>
<dbReference type="Proteomes" id="UP001165541">
    <property type="component" value="Unassembled WGS sequence"/>
</dbReference>
<evidence type="ECO:0000256" key="1">
    <source>
        <dbReference type="SAM" id="Phobius"/>
    </source>
</evidence>
<dbReference type="EMBL" id="JAMKFE010000002">
    <property type="protein sequence ID" value="MCM5678760.1"/>
    <property type="molecule type" value="Genomic_DNA"/>
</dbReference>
<sequence>MEWVLKRNCSISPRQLMAVYASLCVVSFGIASYFWAHGARVVMFFAWVELLGVAAAMLLYARHAGDRERVALQSGRLVVERCDGSRTERVEFDPRRVRVECPDHAEALIVLSARGTSVEIGQHVRPGLRARLAEELRTALRDAAVLRDEGWSAQRR</sequence>
<gene>
    <name evidence="2" type="ORF">M8A51_04340</name>
</gene>
<keyword evidence="1" id="KW-0472">Membrane</keyword>
<keyword evidence="3" id="KW-1185">Reference proteome</keyword>
<keyword evidence="1" id="KW-1133">Transmembrane helix</keyword>
<dbReference type="RefSeq" id="WP_251776894.1">
    <property type="nucleotide sequence ID" value="NZ_JAMKFE010000002.1"/>
</dbReference>
<feature type="transmembrane region" description="Helical" evidence="1">
    <location>
        <begin position="41"/>
        <end position="61"/>
    </location>
</feature>
<proteinExistence type="predicted"/>
<dbReference type="Pfam" id="PF10003">
    <property type="entry name" value="DUF2244"/>
    <property type="match status" value="1"/>
</dbReference>
<organism evidence="2 3">
    <name type="scientific">Caldimonas mangrovi</name>
    <dbReference type="NCBI Taxonomy" id="2944811"/>
    <lineage>
        <taxon>Bacteria</taxon>
        <taxon>Pseudomonadati</taxon>
        <taxon>Pseudomonadota</taxon>
        <taxon>Betaproteobacteria</taxon>
        <taxon>Burkholderiales</taxon>
        <taxon>Sphaerotilaceae</taxon>
        <taxon>Caldimonas</taxon>
    </lineage>
</organism>
<dbReference type="InterPro" id="IPR019253">
    <property type="entry name" value="DUF2244_TM"/>
</dbReference>